<dbReference type="InterPro" id="IPR023996">
    <property type="entry name" value="TonB-dep_OMP_SusC/RagA"/>
</dbReference>
<evidence type="ECO:0000256" key="1">
    <source>
        <dbReference type="ARBA" id="ARBA00004571"/>
    </source>
</evidence>
<dbReference type="EMBL" id="BBNU01000041">
    <property type="protein sequence ID" value="GAL82694.1"/>
    <property type="molecule type" value="Genomic_DNA"/>
</dbReference>
<dbReference type="InterPro" id="IPR039426">
    <property type="entry name" value="TonB-dep_rcpt-like"/>
</dbReference>
<proteinExistence type="inferred from homology"/>
<evidence type="ECO:0000256" key="6">
    <source>
        <dbReference type="ARBA" id="ARBA00023136"/>
    </source>
</evidence>
<gene>
    <name evidence="10" type="ORF">JCM19274_259</name>
</gene>
<dbReference type="Pfam" id="PF00593">
    <property type="entry name" value="TonB_dep_Rec_b-barrel"/>
    <property type="match status" value="1"/>
</dbReference>
<accession>A0A090X2J5</accession>
<evidence type="ECO:0000313" key="10">
    <source>
        <dbReference type="EMBL" id="GAL82694.1"/>
    </source>
</evidence>
<organism evidence="10 11">
    <name type="scientific">Algibacter lectus</name>
    <dbReference type="NCBI Taxonomy" id="221126"/>
    <lineage>
        <taxon>Bacteria</taxon>
        <taxon>Pseudomonadati</taxon>
        <taxon>Bacteroidota</taxon>
        <taxon>Flavobacteriia</taxon>
        <taxon>Flavobacteriales</taxon>
        <taxon>Flavobacteriaceae</taxon>
        <taxon>Algibacter</taxon>
    </lineage>
</organism>
<protein>
    <submittedName>
        <fullName evidence="10">SusC outer membrane protein</fullName>
    </submittedName>
</protein>
<comment type="caution">
    <text evidence="10">The sequence shown here is derived from an EMBL/GenBank/DDBJ whole genome shotgun (WGS) entry which is preliminary data.</text>
</comment>
<dbReference type="Gene3D" id="2.40.170.20">
    <property type="entry name" value="TonB-dependent receptor, beta-barrel domain"/>
    <property type="match status" value="1"/>
</dbReference>
<dbReference type="GO" id="GO:0009279">
    <property type="term" value="C:cell outer membrane"/>
    <property type="evidence" value="ECO:0007669"/>
    <property type="project" value="UniProtKB-SubCell"/>
</dbReference>
<evidence type="ECO:0000256" key="7">
    <source>
        <dbReference type="ARBA" id="ARBA00023237"/>
    </source>
</evidence>
<dbReference type="PROSITE" id="PS52016">
    <property type="entry name" value="TONB_DEPENDENT_REC_3"/>
    <property type="match status" value="1"/>
</dbReference>
<evidence type="ECO:0000256" key="5">
    <source>
        <dbReference type="ARBA" id="ARBA00023077"/>
    </source>
</evidence>
<sequence>MRGGSERSTYFVSFNHQDTEGSIITGYSKRYTGRINFETSINDNLKFGVNLTGSTRKTSDKDGLLTTLRQISPDNEAFNDDGSIYTPGTFIENPYTSLLNTNSGKGINFSGTAFLELKLINNLKFRTSFSNNYSNSERLRFNRPGTYNTAVGERYWSDSKSSRSAFENTLTYATVLNRKHDIKVLAGYTLEENVSDFHVIEASDFADNDILNNFGSHVTVDDIYESKTQNALLSQFARVHYKFDDRYIVSGTVRRDGSSRFGEGKQYGIFPSAAAAWLVTGEKFMQSENIKKYVTYLKLRTSLGGLTGSQNLGDFDYITAVAADPYNESPGLYPASLGNPDLQWEETKMFDLGVDFGLFNDRVSGSFGIYNKTSDKLIYDDDVPWSSGERDITANVASLEAKGIEFSIKYDILRANSHRLTFDFNFSKNTSELLKINNFQEQLIFPGTSNQRMVLNVGDELGDWFGYQTAGRFYVSAEDAYAMRNNTSSSGSIEPFLDSTETVGDMIYIDQNGDGEITDEDRVNIGSSVPKGYGGFGLTYTYKGFRLNTTFTYAYGHKRYWMLPNEDVDRLAYRNSSTLIAGTSTILNSPYDANYPRITQDGIGENSLFSDFYLHNASYLRLNALNLTYQLPREIFKNSTLNGVELNFKATNLFTITKYPGFSPDGGGSNFTDVDSGAGDDRSTYPAARVFSLGVKLKLN</sequence>
<dbReference type="NCBIfam" id="TIGR04056">
    <property type="entry name" value="OMP_RagA_SusC"/>
    <property type="match status" value="1"/>
</dbReference>
<keyword evidence="3 8" id="KW-1134">Transmembrane beta strand</keyword>
<keyword evidence="6 8" id="KW-0472">Membrane</keyword>
<evidence type="ECO:0000256" key="4">
    <source>
        <dbReference type="ARBA" id="ARBA00022692"/>
    </source>
</evidence>
<dbReference type="AlphaFoldDB" id="A0A090X2J5"/>
<dbReference type="InterPro" id="IPR000531">
    <property type="entry name" value="Beta-barrel_TonB"/>
</dbReference>
<keyword evidence="7 8" id="KW-0998">Cell outer membrane</keyword>
<evidence type="ECO:0000313" key="11">
    <source>
        <dbReference type="Proteomes" id="UP000029643"/>
    </source>
</evidence>
<feature type="domain" description="TonB-dependent receptor-like beta-barrel" evidence="9">
    <location>
        <begin position="55"/>
        <end position="486"/>
    </location>
</feature>
<evidence type="ECO:0000256" key="2">
    <source>
        <dbReference type="ARBA" id="ARBA00022448"/>
    </source>
</evidence>
<dbReference type="Proteomes" id="UP000029643">
    <property type="component" value="Unassembled WGS sequence"/>
</dbReference>
<keyword evidence="5" id="KW-0798">TonB box</keyword>
<reference evidence="10 11" key="1">
    <citation type="journal article" date="2014" name="Genome Announc.">
        <title>Draft Genome Sequences of Marine Flavobacterium Algibacter lectus Strains SS8 and NR4.</title>
        <authorList>
            <person name="Takatani N."/>
            <person name="Nakanishi M."/>
            <person name="Meirelles P."/>
            <person name="Mino S."/>
            <person name="Suda W."/>
            <person name="Oshima K."/>
            <person name="Hattori M."/>
            <person name="Ohkuma M."/>
            <person name="Hosokawa M."/>
            <person name="Miyashita K."/>
            <person name="Thompson F.L."/>
            <person name="Niwa A."/>
            <person name="Sawabe T."/>
            <person name="Sawabe T."/>
        </authorList>
    </citation>
    <scope>NUCLEOTIDE SEQUENCE [LARGE SCALE GENOMIC DNA]</scope>
    <source>
        <strain evidence="11">JCM19274</strain>
    </source>
</reference>
<evidence type="ECO:0000256" key="3">
    <source>
        <dbReference type="ARBA" id="ARBA00022452"/>
    </source>
</evidence>
<comment type="similarity">
    <text evidence="8">Belongs to the TonB-dependent receptor family.</text>
</comment>
<evidence type="ECO:0000259" key="9">
    <source>
        <dbReference type="Pfam" id="PF00593"/>
    </source>
</evidence>
<comment type="subcellular location">
    <subcellularLocation>
        <location evidence="1 8">Cell outer membrane</location>
        <topology evidence="1 8">Multi-pass membrane protein</topology>
    </subcellularLocation>
</comment>
<dbReference type="InterPro" id="IPR036942">
    <property type="entry name" value="Beta-barrel_TonB_sf"/>
</dbReference>
<keyword evidence="4 8" id="KW-0812">Transmembrane</keyword>
<name>A0A090X2J5_9FLAO</name>
<keyword evidence="2 8" id="KW-0813">Transport</keyword>
<evidence type="ECO:0000256" key="8">
    <source>
        <dbReference type="PROSITE-ProRule" id="PRU01360"/>
    </source>
</evidence>
<dbReference type="SUPFAM" id="SSF56935">
    <property type="entry name" value="Porins"/>
    <property type="match status" value="1"/>
</dbReference>